<sequence>MLNLSLLATTFSFDYISRVDDFVRIITKANKKEQGACSFKDGVEPFVM</sequence>
<protein>
    <submittedName>
        <fullName evidence="1">Uncharacterized protein</fullName>
    </submittedName>
</protein>
<dbReference type="EMBL" id="JBHRSE010000087">
    <property type="protein sequence ID" value="MFC3024794.1"/>
    <property type="molecule type" value="Genomic_DNA"/>
</dbReference>
<name>A0ABV7CC88_9VIBR</name>
<evidence type="ECO:0000313" key="2">
    <source>
        <dbReference type="Proteomes" id="UP001595384"/>
    </source>
</evidence>
<reference evidence="2" key="1">
    <citation type="journal article" date="2019" name="Int. J. Syst. Evol. Microbiol.">
        <title>The Global Catalogue of Microorganisms (GCM) 10K type strain sequencing project: providing services to taxonomists for standard genome sequencing and annotation.</title>
        <authorList>
            <consortium name="The Broad Institute Genomics Platform"/>
            <consortium name="The Broad Institute Genome Sequencing Center for Infectious Disease"/>
            <person name="Wu L."/>
            <person name="Ma J."/>
        </authorList>
    </citation>
    <scope>NUCLEOTIDE SEQUENCE [LARGE SCALE GENOMIC DNA]</scope>
    <source>
        <strain evidence="2">KCTC 62784</strain>
    </source>
</reference>
<comment type="caution">
    <text evidence="1">The sequence shown here is derived from an EMBL/GenBank/DDBJ whole genome shotgun (WGS) entry which is preliminary data.</text>
</comment>
<gene>
    <name evidence="1" type="ORF">ACFODT_13300</name>
</gene>
<keyword evidence="2" id="KW-1185">Reference proteome</keyword>
<accession>A0ABV7CC88</accession>
<evidence type="ECO:0000313" key="1">
    <source>
        <dbReference type="EMBL" id="MFC3024794.1"/>
    </source>
</evidence>
<proteinExistence type="predicted"/>
<dbReference type="Proteomes" id="UP001595384">
    <property type="component" value="Unassembled WGS sequence"/>
</dbReference>
<organism evidence="1 2">
    <name type="scientific">Vibrio zhugei</name>
    <dbReference type="NCBI Taxonomy" id="2479546"/>
    <lineage>
        <taxon>Bacteria</taxon>
        <taxon>Pseudomonadati</taxon>
        <taxon>Pseudomonadota</taxon>
        <taxon>Gammaproteobacteria</taxon>
        <taxon>Vibrionales</taxon>
        <taxon>Vibrionaceae</taxon>
        <taxon>Vibrio</taxon>
    </lineage>
</organism>
<dbReference type="RefSeq" id="WP_164711817.1">
    <property type="nucleotide sequence ID" value="NZ_CP033078.1"/>
</dbReference>